<name>A0ABN8KCQ0_9HYPH</name>
<sequence length="155" mass="18023">MDNDKIYTIGEAADLLRLTNRGVAKIARRHGLCMVAGRNILLTGKDVEAIKDTLRVEPSLPRRHVEPRSSDYQMYKSLQRLLAPKPKSPGRIRWEKTHAKQSAEREATKASLVRWKDAEPLDRTNRDQAYWTPERKERLRLERLARKKGWAPQND</sequence>
<dbReference type="EMBL" id="CAKXZS010000089">
    <property type="protein sequence ID" value="CAH2408040.1"/>
    <property type="molecule type" value="Genomic_DNA"/>
</dbReference>
<dbReference type="Proteomes" id="UP001152604">
    <property type="component" value="Unassembled WGS sequence"/>
</dbReference>
<proteinExistence type="predicted"/>
<keyword evidence="2" id="KW-1185">Reference proteome</keyword>
<evidence type="ECO:0000313" key="2">
    <source>
        <dbReference type="Proteomes" id="UP001152604"/>
    </source>
</evidence>
<comment type="caution">
    <text evidence="1">The sequence shown here is derived from an EMBL/GenBank/DDBJ whole genome shotgun (WGS) entry which is preliminary data.</text>
</comment>
<reference evidence="1" key="1">
    <citation type="submission" date="2022-03" db="EMBL/GenBank/DDBJ databases">
        <authorList>
            <person name="Brunel B."/>
        </authorList>
    </citation>
    <scope>NUCLEOTIDE SEQUENCE</scope>
    <source>
        <strain evidence="1">STM4922sample</strain>
    </source>
</reference>
<accession>A0ABN8KCQ0</accession>
<gene>
    <name evidence="1" type="ORF">MES4922_90029</name>
</gene>
<protein>
    <recommendedName>
        <fullName evidence="3">DNA-binding protein</fullName>
    </recommendedName>
</protein>
<organism evidence="1 2">
    <name type="scientific">Mesorhizobium ventifaucium</name>
    <dbReference type="NCBI Taxonomy" id="666020"/>
    <lineage>
        <taxon>Bacteria</taxon>
        <taxon>Pseudomonadati</taxon>
        <taxon>Pseudomonadota</taxon>
        <taxon>Alphaproteobacteria</taxon>
        <taxon>Hyphomicrobiales</taxon>
        <taxon>Phyllobacteriaceae</taxon>
        <taxon>Mesorhizobium</taxon>
    </lineage>
</organism>
<evidence type="ECO:0000313" key="1">
    <source>
        <dbReference type="EMBL" id="CAH2408040.1"/>
    </source>
</evidence>
<evidence type="ECO:0008006" key="3">
    <source>
        <dbReference type="Google" id="ProtNLM"/>
    </source>
</evidence>